<keyword evidence="5" id="KW-0631">Potassium channel</keyword>
<feature type="domain" description="Ion transport" evidence="14">
    <location>
        <begin position="18"/>
        <end position="216"/>
    </location>
</feature>
<dbReference type="InterPro" id="IPR028325">
    <property type="entry name" value="VG_K_chnl"/>
</dbReference>
<evidence type="ECO:0000313" key="15">
    <source>
        <dbReference type="EMBL" id="RBP47399.1"/>
    </source>
</evidence>
<comment type="caution">
    <text evidence="15">The sequence shown here is derived from an EMBL/GenBank/DDBJ whole genome shotgun (WGS) entry which is preliminary data.</text>
</comment>
<accession>A0A366HUP0</accession>
<name>A0A366HUP0_9BACT</name>
<evidence type="ECO:0000256" key="5">
    <source>
        <dbReference type="ARBA" id="ARBA00022826"/>
    </source>
</evidence>
<dbReference type="PANTHER" id="PTHR11537:SF254">
    <property type="entry name" value="POTASSIUM VOLTAGE-GATED CHANNEL PROTEIN SHAB"/>
    <property type="match status" value="1"/>
</dbReference>
<dbReference type="RefSeq" id="WP_113956339.1">
    <property type="nucleotide sequence ID" value="NZ_QNRR01000001.1"/>
</dbReference>
<dbReference type="SUPFAM" id="SSF81324">
    <property type="entry name" value="Voltage-gated potassium channels"/>
    <property type="match status" value="1"/>
</dbReference>
<gene>
    <name evidence="15" type="ORF">DES53_101196</name>
</gene>
<keyword evidence="4 13" id="KW-0812">Transmembrane</keyword>
<evidence type="ECO:0000259" key="14">
    <source>
        <dbReference type="Pfam" id="PF00520"/>
    </source>
</evidence>
<evidence type="ECO:0000256" key="7">
    <source>
        <dbReference type="ARBA" id="ARBA00022958"/>
    </source>
</evidence>
<protein>
    <submittedName>
        <fullName evidence="15">Voltage-gated potassium channel</fullName>
    </submittedName>
</protein>
<dbReference type="Gene3D" id="1.20.120.350">
    <property type="entry name" value="Voltage-gated potassium channels. Chain C"/>
    <property type="match status" value="1"/>
</dbReference>
<organism evidence="15 16">
    <name type="scientific">Roseimicrobium gellanilyticum</name>
    <dbReference type="NCBI Taxonomy" id="748857"/>
    <lineage>
        <taxon>Bacteria</taxon>
        <taxon>Pseudomonadati</taxon>
        <taxon>Verrucomicrobiota</taxon>
        <taxon>Verrucomicrobiia</taxon>
        <taxon>Verrucomicrobiales</taxon>
        <taxon>Verrucomicrobiaceae</taxon>
        <taxon>Roseimicrobium</taxon>
    </lineage>
</organism>
<keyword evidence="3" id="KW-0633">Potassium transport</keyword>
<keyword evidence="11 15" id="KW-0407">Ion channel</keyword>
<dbReference type="InterPro" id="IPR005821">
    <property type="entry name" value="Ion_trans_dom"/>
</dbReference>
<keyword evidence="10 13" id="KW-0472">Membrane</keyword>
<comment type="subcellular location">
    <subcellularLocation>
        <location evidence="1">Membrane</location>
        <topology evidence="1">Multi-pass membrane protein</topology>
    </subcellularLocation>
</comment>
<evidence type="ECO:0000256" key="6">
    <source>
        <dbReference type="ARBA" id="ARBA00022882"/>
    </source>
</evidence>
<evidence type="ECO:0000313" key="16">
    <source>
        <dbReference type="Proteomes" id="UP000253426"/>
    </source>
</evidence>
<dbReference type="Pfam" id="PF00520">
    <property type="entry name" value="Ion_trans"/>
    <property type="match status" value="1"/>
</dbReference>
<keyword evidence="9" id="KW-0406">Ion transport</keyword>
<reference evidence="15 16" key="1">
    <citation type="submission" date="2018-06" db="EMBL/GenBank/DDBJ databases">
        <title>Genomic Encyclopedia of Type Strains, Phase IV (KMG-IV): sequencing the most valuable type-strain genomes for metagenomic binning, comparative biology and taxonomic classification.</title>
        <authorList>
            <person name="Goeker M."/>
        </authorList>
    </citation>
    <scope>NUCLEOTIDE SEQUENCE [LARGE SCALE GENOMIC DNA]</scope>
    <source>
        <strain evidence="15 16">DSM 25532</strain>
    </source>
</reference>
<evidence type="ECO:0000256" key="4">
    <source>
        <dbReference type="ARBA" id="ARBA00022692"/>
    </source>
</evidence>
<proteinExistence type="predicted"/>
<dbReference type="AlphaFoldDB" id="A0A366HUP0"/>
<sequence>MSPPTAKSDTPQEALTFLDIVTFWLSVYVMIALLAEYLLKLSEDTRTILAYADWIVCGVFFLDFSRRFIRASSKLEFMKWGWLDLLACIPVIEAFRAGRLYRLIRVLRLLRVVRSSRNIARILYRRRAQNAFAVVATTTFVGTVLAAIIVMEFERDSSSRISHPSDAIWWAFCTVTTVGYGDYYPVTTEGRVTAVALMTLGVGMFGTMAGYVASMFTGPSTRYEAYKLHSVENRLEALQKSVERLEKLLQDQRKQ</sequence>
<evidence type="ECO:0000256" key="11">
    <source>
        <dbReference type="ARBA" id="ARBA00023303"/>
    </source>
</evidence>
<feature type="transmembrane region" description="Helical" evidence="13">
    <location>
        <begin position="20"/>
        <end position="39"/>
    </location>
</feature>
<dbReference type="Gene3D" id="1.10.287.70">
    <property type="match status" value="1"/>
</dbReference>
<dbReference type="OrthoDB" id="9810759at2"/>
<feature type="coiled-coil region" evidence="12">
    <location>
        <begin position="228"/>
        <end position="255"/>
    </location>
</feature>
<keyword evidence="7" id="KW-0630">Potassium</keyword>
<dbReference type="GO" id="GO:0001508">
    <property type="term" value="P:action potential"/>
    <property type="evidence" value="ECO:0007669"/>
    <property type="project" value="TreeGrafter"/>
</dbReference>
<evidence type="ECO:0000256" key="12">
    <source>
        <dbReference type="SAM" id="Coils"/>
    </source>
</evidence>
<dbReference type="GO" id="GO:0008076">
    <property type="term" value="C:voltage-gated potassium channel complex"/>
    <property type="evidence" value="ECO:0007669"/>
    <property type="project" value="InterPro"/>
</dbReference>
<feature type="transmembrane region" description="Helical" evidence="13">
    <location>
        <begin position="192"/>
        <end position="213"/>
    </location>
</feature>
<dbReference type="Proteomes" id="UP000253426">
    <property type="component" value="Unassembled WGS sequence"/>
</dbReference>
<evidence type="ECO:0000256" key="9">
    <source>
        <dbReference type="ARBA" id="ARBA00023065"/>
    </source>
</evidence>
<keyword evidence="8 13" id="KW-1133">Transmembrane helix</keyword>
<evidence type="ECO:0000256" key="8">
    <source>
        <dbReference type="ARBA" id="ARBA00022989"/>
    </source>
</evidence>
<keyword evidence="2" id="KW-0813">Transport</keyword>
<evidence type="ECO:0000256" key="2">
    <source>
        <dbReference type="ARBA" id="ARBA00022448"/>
    </source>
</evidence>
<dbReference type="EMBL" id="QNRR01000001">
    <property type="protein sequence ID" value="RBP47399.1"/>
    <property type="molecule type" value="Genomic_DNA"/>
</dbReference>
<evidence type="ECO:0000256" key="3">
    <source>
        <dbReference type="ARBA" id="ARBA00022538"/>
    </source>
</evidence>
<evidence type="ECO:0000256" key="1">
    <source>
        <dbReference type="ARBA" id="ARBA00004141"/>
    </source>
</evidence>
<evidence type="ECO:0000256" key="10">
    <source>
        <dbReference type="ARBA" id="ARBA00023136"/>
    </source>
</evidence>
<evidence type="ECO:0000256" key="13">
    <source>
        <dbReference type="SAM" id="Phobius"/>
    </source>
</evidence>
<keyword evidence="6" id="KW-0851">Voltage-gated channel</keyword>
<keyword evidence="12" id="KW-0175">Coiled coil</keyword>
<dbReference type="InterPro" id="IPR027359">
    <property type="entry name" value="Volt_channel_dom_sf"/>
</dbReference>
<dbReference type="PANTHER" id="PTHR11537">
    <property type="entry name" value="VOLTAGE-GATED POTASSIUM CHANNEL"/>
    <property type="match status" value="1"/>
</dbReference>
<feature type="transmembrane region" description="Helical" evidence="13">
    <location>
        <begin position="131"/>
        <end position="151"/>
    </location>
</feature>
<dbReference type="GO" id="GO:0005249">
    <property type="term" value="F:voltage-gated potassium channel activity"/>
    <property type="evidence" value="ECO:0007669"/>
    <property type="project" value="InterPro"/>
</dbReference>
<keyword evidence="16" id="KW-1185">Reference proteome</keyword>